<dbReference type="Proteomes" id="UP000799757">
    <property type="component" value="Unassembled WGS sequence"/>
</dbReference>
<sequence length="397" mass="46043">MEPLRHIWALRPNDSTAADLQSDPSYSRLLIRKDVLFHYAHPIPKYALDSMSLAELAALYYYIKDAAEDSGLVDNPYMIRTLDNIEDIYRKRCETSEVFPRSQISEVAESSMKNEPSYEPYCYREYRKYHPSYSYVDYMETLPSETLQPMKGHAKINQTENESYIRRYEQAGNLGYPEDYFQGRQFSGDRSNTKHPREQKAKPPSKSKQPVTQFTSHETSQPTSSTNHGIQLPCVFLMSPDELVRYMLRISSLEFGFWYLRMSPTERQDIDFKLTIIGEKAACGMLKEWNKLLDNEHNDRFTTPSSKEPQQEQYTEFENQSAGPPPAFNSGIEKENCEDPYVQDSNAHIGIRLTEIGNRILNHRLSIDKQANQLRELEDEFESLCEDIDGIDLDAKS</sequence>
<keyword evidence="1" id="KW-0175">Coiled coil</keyword>
<dbReference type="AlphaFoldDB" id="A0A6A6XB94"/>
<feature type="compositionally biased region" description="Basic and acidic residues" evidence="2">
    <location>
        <begin position="191"/>
        <end position="201"/>
    </location>
</feature>
<feature type="region of interest" description="Disordered" evidence="2">
    <location>
        <begin position="179"/>
        <end position="229"/>
    </location>
</feature>
<keyword evidence="4" id="KW-1185">Reference proteome</keyword>
<protein>
    <submittedName>
        <fullName evidence="3">Uncharacterized protein</fullName>
    </submittedName>
</protein>
<feature type="region of interest" description="Disordered" evidence="2">
    <location>
        <begin position="297"/>
        <end position="334"/>
    </location>
</feature>
<name>A0A6A6XB94_9PLEO</name>
<evidence type="ECO:0000256" key="2">
    <source>
        <dbReference type="SAM" id="MobiDB-lite"/>
    </source>
</evidence>
<evidence type="ECO:0000313" key="4">
    <source>
        <dbReference type="Proteomes" id="UP000799757"/>
    </source>
</evidence>
<proteinExistence type="predicted"/>
<feature type="compositionally biased region" description="Polar residues" evidence="2">
    <location>
        <begin position="301"/>
        <end position="322"/>
    </location>
</feature>
<reference evidence="3" key="1">
    <citation type="journal article" date="2020" name="Stud. Mycol.">
        <title>101 Dothideomycetes genomes: a test case for predicting lifestyles and emergence of pathogens.</title>
        <authorList>
            <person name="Haridas S."/>
            <person name="Albert R."/>
            <person name="Binder M."/>
            <person name="Bloem J."/>
            <person name="Labutti K."/>
            <person name="Salamov A."/>
            <person name="Andreopoulos B."/>
            <person name="Baker S."/>
            <person name="Barry K."/>
            <person name="Bills G."/>
            <person name="Bluhm B."/>
            <person name="Cannon C."/>
            <person name="Castanera R."/>
            <person name="Culley D."/>
            <person name="Daum C."/>
            <person name="Ezra D."/>
            <person name="Gonzalez J."/>
            <person name="Henrissat B."/>
            <person name="Kuo A."/>
            <person name="Liang C."/>
            <person name="Lipzen A."/>
            <person name="Lutzoni F."/>
            <person name="Magnuson J."/>
            <person name="Mondo S."/>
            <person name="Nolan M."/>
            <person name="Ohm R."/>
            <person name="Pangilinan J."/>
            <person name="Park H.-J."/>
            <person name="Ramirez L."/>
            <person name="Alfaro M."/>
            <person name="Sun H."/>
            <person name="Tritt A."/>
            <person name="Yoshinaga Y."/>
            <person name="Zwiers L.-H."/>
            <person name="Turgeon B."/>
            <person name="Goodwin S."/>
            <person name="Spatafora J."/>
            <person name="Crous P."/>
            <person name="Grigoriev I."/>
        </authorList>
    </citation>
    <scope>NUCLEOTIDE SEQUENCE</scope>
    <source>
        <strain evidence="3">CBS 109.77</strain>
    </source>
</reference>
<gene>
    <name evidence="3" type="ORF">K505DRAFT_361651</name>
</gene>
<evidence type="ECO:0000256" key="1">
    <source>
        <dbReference type="SAM" id="Coils"/>
    </source>
</evidence>
<feature type="compositionally biased region" description="Polar residues" evidence="2">
    <location>
        <begin position="211"/>
        <end position="229"/>
    </location>
</feature>
<organism evidence="3 4">
    <name type="scientific">Melanomma pulvis-pyrius CBS 109.77</name>
    <dbReference type="NCBI Taxonomy" id="1314802"/>
    <lineage>
        <taxon>Eukaryota</taxon>
        <taxon>Fungi</taxon>
        <taxon>Dikarya</taxon>
        <taxon>Ascomycota</taxon>
        <taxon>Pezizomycotina</taxon>
        <taxon>Dothideomycetes</taxon>
        <taxon>Pleosporomycetidae</taxon>
        <taxon>Pleosporales</taxon>
        <taxon>Melanommataceae</taxon>
        <taxon>Melanomma</taxon>
    </lineage>
</organism>
<feature type="coiled-coil region" evidence="1">
    <location>
        <begin position="360"/>
        <end position="394"/>
    </location>
</feature>
<dbReference type="EMBL" id="MU001913">
    <property type="protein sequence ID" value="KAF2793820.1"/>
    <property type="molecule type" value="Genomic_DNA"/>
</dbReference>
<evidence type="ECO:0000313" key="3">
    <source>
        <dbReference type="EMBL" id="KAF2793820.1"/>
    </source>
</evidence>
<accession>A0A6A6XB94</accession>